<keyword evidence="10 15" id="KW-1133">Transmembrane helix</keyword>
<keyword evidence="5" id="KW-0677">Repeat</keyword>
<keyword evidence="11 14" id="KW-0496">Mitochondrion</keyword>
<dbReference type="Gene3D" id="3.40.50.300">
    <property type="entry name" value="P-loop containing nucleotide triphosphate hydrolases"/>
    <property type="match status" value="2"/>
</dbReference>
<dbReference type="GO" id="GO:0035099">
    <property type="term" value="P:hemocyte migration"/>
    <property type="evidence" value="ECO:0007669"/>
    <property type="project" value="UniProtKB-ARBA"/>
</dbReference>
<dbReference type="GO" id="GO:0003006">
    <property type="term" value="P:developmental process involved in reproduction"/>
    <property type="evidence" value="ECO:0007669"/>
    <property type="project" value="UniProtKB-ARBA"/>
</dbReference>
<keyword evidence="6 14" id="KW-0547">Nucleotide-binding</keyword>
<protein>
    <recommendedName>
        <fullName evidence="14">Mitochondrial Rho GTPase</fullName>
        <ecNumber evidence="14">3.6.5.-</ecNumber>
    </recommendedName>
</protein>
<evidence type="ECO:0000256" key="15">
    <source>
        <dbReference type="SAM" id="Phobius"/>
    </source>
</evidence>
<dbReference type="PIRSF" id="PIRSF037488">
    <property type="entry name" value="Mt_Rho_GTPase"/>
    <property type="match status" value="1"/>
</dbReference>
<evidence type="ECO:0000256" key="1">
    <source>
        <dbReference type="ARBA" id="ARBA00004200"/>
    </source>
</evidence>
<gene>
    <name evidence="18" type="ORF">TCAL_08636</name>
</gene>
<comment type="similarity">
    <text evidence="2 14">Belongs to the mitochondrial Rho GTPase family.</text>
</comment>
<dbReference type="GO" id="GO:0022412">
    <property type="term" value="P:cellular process involved in reproduction in multicellular organism"/>
    <property type="evidence" value="ECO:0007669"/>
    <property type="project" value="UniProtKB-ARBA"/>
</dbReference>
<feature type="domain" description="Miro" evidence="17">
    <location>
        <begin position="393"/>
        <end position="557"/>
    </location>
</feature>
<dbReference type="SMART" id="SM00175">
    <property type="entry name" value="RAB"/>
    <property type="match status" value="1"/>
</dbReference>
<organism evidence="18 19">
    <name type="scientific">Tigriopus californicus</name>
    <name type="common">Marine copepod</name>
    <dbReference type="NCBI Taxonomy" id="6832"/>
    <lineage>
        <taxon>Eukaryota</taxon>
        <taxon>Metazoa</taxon>
        <taxon>Ecdysozoa</taxon>
        <taxon>Arthropoda</taxon>
        <taxon>Crustacea</taxon>
        <taxon>Multicrustacea</taxon>
        <taxon>Hexanauplia</taxon>
        <taxon>Copepoda</taxon>
        <taxon>Harpacticoida</taxon>
        <taxon>Harpacticidae</taxon>
        <taxon>Tigriopus</taxon>
    </lineage>
</organism>
<comment type="subcellular location">
    <subcellularLocation>
        <location evidence="1 14">Mitochondrion outer membrane</location>
        <topology evidence="1 14">Single-pass type IV membrane protein</topology>
    </subcellularLocation>
</comment>
<dbReference type="Pfam" id="PF00071">
    <property type="entry name" value="Ras"/>
    <property type="match status" value="1"/>
</dbReference>
<keyword evidence="19" id="KW-1185">Reference proteome</keyword>
<dbReference type="Gene3D" id="1.10.238.10">
    <property type="entry name" value="EF-hand"/>
    <property type="match status" value="2"/>
</dbReference>
<accession>A0A553NU64</accession>
<dbReference type="Proteomes" id="UP000318571">
    <property type="component" value="Chromosome 1"/>
</dbReference>
<dbReference type="Pfam" id="PF08355">
    <property type="entry name" value="EF_assoc_1"/>
    <property type="match status" value="1"/>
</dbReference>
<evidence type="ECO:0000259" key="17">
    <source>
        <dbReference type="PROSITE" id="PS51423"/>
    </source>
</evidence>
<dbReference type="EC" id="3.6.5.-" evidence="14"/>
<comment type="caution">
    <text evidence="18">The sequence shown here is derived from an EMBL/GenBank/DDBJ whole genome shotgun (WGS) entry which is preliminary data.</text>
</comment>
<evidence type="ECO:0000256" key="5">
    <source>
        <dbReference type="ARBA" id="ARBA00022737"/>
    </source>
</evidence>
<dbReference type="OMA" id="HETTWGI"/>
<evidence type="ECO:0000313" key="18">
    <source>
        <dbReference type="EMBL" id="TRY68974.1"/>
    </source>
</evidence>
<dbReference type="InterPro" id="IPR020860">
    <property type="entry name" value="MIRO_dom"/>
</dbReference>
<dbReference type="GO" id="GO:0035006">
    <property type="term" value="P:melanization defense response"/>
    <property type="evidence" value="ECO:0007669"/>
    <property type="project" value="UniProtKB-ARBA"/>
</dbReference>
<dbReference type="InterPro" id="IPR027417">
    <property type="entry name" value="P-loop_NTPase"/>
</dbReference>
<dbReference type="CDD" id="cd01893">
    <property type="entry name" value="Miro1"/>
    <property type="match status" value="1"/>
</dbReference>
<dbReference type="PROSITE" id="PS51423">
    <property type="entry name" value="MIRO"/>
    <property type="match status" value="2"/>
</dbReference>
<keyword evidence="12 14" id="KW-0342">GTP-binding</keyword>
<dbReference type="GO" id="GO:0007005">
    <property type="term" value="P:mitochondrion organization"/>
    <property type="evidence" value="ECO:0007669"/>
    <property type="project" value="InterPro"/>
</dbReference>
<evidence type="ECO:0000256" key="7">
    <source>
        <dbReference type="ARBA" id="ARBA00022787"/>
    </source>
</evidence>
<evidence type="ECO:0000256" key="6">
    <source>
        <dbReference type="ARBA" id="ARBA00022741"/>
    </source>
</evidence>
<dbReference type="SMART" id="SM00174">
    <property type="entry name" value="RHO"/>
    <property type="match status" value="1"/>
</dbReference>
<feature type="transmembrane region" description="Helical" evidence="15">
    <location>
        <begin position="576"/>
        <end position="595"/>
    </location>
</feature>
<keyword evidence="7 14" id="KW-1000">Mitochondrion outer membrane</keyword>
<evidence type="ECO:0000313" key="19">
    <source>
        <dbReference type="Proteomes" id="UP000318571"/>
    </source>
</evidence>
<dbReference type="GO" id="GO:0007264">
    <property type="term" value="P:small GTPase-mediated signal transduction"/>
    <property type="evidence" value="ECO:0007669"/>
    <property type="project" value="InterPro"/>
</dbReference>
<evidence type="ECO:0000256" key="11">
    <source>
        <dbReference type="ARBA" id="ARBA00023128"/>
    </source>
</evidence>
<dbReference type="GO" id="GO:0001667">
    <property type="term" value="P:ameboidal-type cell migration"/>
    <property type="evidence" value="ECO:0007669"/>
    <property type="project" value="UniProtKB-ARBA"/>
</dbReference>
<dbReference type="InterPro" id="IPR001806">
    <property type="entry name" value="Small_GTPase"/>
</dbReference>
<evidence type="ECO:0000256" key="2">
    <source>
        <dbReference type="ARBA" id="ARBA00007981"/>
    </source>
</evidence>
<dbReference type="FunFam" id="3.40.50.300:FF:000170">
    <property type="entry name" value="Mitochondrial Rho GTPase"/>
    <property type="match status" value="1"/>
</dbReference>
<dbReference type="SUPFAM" id="SSF52540">
    <property type="entry name" value="P-loop containing nucleoside triphosphate hydrolases"/>
    <property type="match status" value="2"/>
</dbReference>
<keyword evidence="13 14" id="KW-0472">Membrane</keyword>
<dbReference type="PRINTS" id="PR00449">
    <property type="entry name" value="RASTRNSFRMNG"/>
</dbReference>
<evidence type="ECO:0000256" key="14">
    <source>
        <dbReference type="PIRNR" id="PIRNR037488"/>
    </source>
</evidence>
<dbReference type="GO" id="GO:0005525">
    <property type="term" value="F:GTP binding"/>
    <property type="evidence" value="ECO:0007669"/>
    <property type="project" value="UniProtKB-KW"/>
</dbReference>
<evidence type="ECO:0000256" key="13">
    <source>
        <dbReference type="ARBA" id="ARBA00023136"/>
    </source>
</evidence>
<dbReference type="PROSITE" id="PS51419">
    <property type="entry name" value="RAB"/>
    <property type="match status" value="1"/>
</dbReference>
<name>A0A553NU64_TIGCA</name>
<evidence type="ECO:0000256" key="10">
    <source>
        <dbReference type="ARBA" id="ARBA00022989"/>
    </source>
</evidence>
<feature type="domain" description="EF-hand" evidence="16">
    <location>
        <begin position="281"/>
        <end position="316"/>
    </location>
</feature>
<dbReference type="SUPFAM" id="SSF47473">
    <property type="entry name" value="EF-hand"/>
    <property type="match status" value="2"/>
</dbReference>
<dbReference type="AlphaFoldDB" id="A0A553NU64"/>
<dbReference type="STRING" id="6832.A0A553NU64"/>
<dbReference type="InterPro" id="IPR018247">
    <property type="entry name" value="EF_Hand_1_Ca_BS"/>
</dbReference>
<evidence type="ECO:0000256" key="12">
    <source>
        <dbReference type="ARBA" id="ARBA00023134"/>
    </source>
</evidence>
<dbReference type="SMART" id="SM00173">
    <property type="entry name" value="RAS"/>
    <property type="match status" value="1"/>
</dbReference>
<keyword evidence="4" id="KW-0479">Metal-binding</keyword>
<dbReference type="InterPro" id="IPR011992">
    <property type="entry name" value="EF-hand-dom_pair"/>
</dbReference>
<dbReference type="InterPro" id="IPR021181">
    <property type="entry name" value="Miro"/>
</dbReference>
<dbReference type="PROSITE" id="PS50222">
    <property type="entry name" value="EF_HAND_2"/>
    <property type="match status" value="1"/>
</dbReference>
<evidence type="ECO:0000256" key="3">
    <source>
        <dbReference type="ARBA" id="ARBA00022692"/>
    </source>
</evidence>
<dbReference type="PROSITE" id="PS00018">
    <property type="entry name" value="EF_HAND_1"/>
    <property type="match status" value="1"/>
</dbReference>
<dbReference type="CDD" id="cd01892">
    <property type="entry name" value="Miro2"/>
    <property type="match status" value="1"/>
</dbReference>
<dbReference type="GO" id="GO:0005509">
    <property type="term" value="F:calcium ion binding"/>
    <property type="evidence" value="ECO:0007669"/>
    <property type="project" value="InterPro"/>
</dbReference>
<dbReference type="InterPro" id="IPR002048">
    <property type="entry name" value="EF_hand_dom"/>
</dbReference>
<dbReference type="EMBL" id="VCGU01000010">
    <property type="protein sequence ID" value="TRY68974.1"/>
    <property type="molecule type" value="Genomic_DNA"/>
</dbReference>
<sequence length="604" mass="67951">MFTQTRKVVRILLIGDRSVGKTSLILSLVSEEFPQDVPPRAEEITIPGDLTPEKVPTCIVDFSSLEQSDSMLEMEIKKADVIALVYAVDDEDTLDSVTDHWLPFVHRTLGDCQRKPLILVGNKVDLIDYSTMEAVLPIMNEYEEIETCVECSAKNLKNISEMFYFAQKAVLHPSAPLWNYMDKEELGLFQKRCFHMDLETGTLDSLKAVVLKSCAEGLTQRGLTVKGFLTLNSLFIQRGRHETTWTILRKFGYDDDLTLHREYLFPVLKVPHAASVELSHEGYDFFTTIFEKYDKDGDKALSPQELVNLFSTCPVMPWGPDVYHTVVTSQQGYISLPGYLGLWSLSTLLDTQKTLEYLAYLGYPYYSGEDNQISALQTTRNKKLDLAKKQTSRNVYRCHVIGPKDAGKTTFCQGILGNSRADIAGLRPEDLPRHTISIVQVYGQEKYLVLEDIDVRNVTDSLMPSEVHCDVCCLVYDVTNPRSFEFVARIFLKYFADGKIPVLICGNKSELPAVRQDYILQPEGFCNKHKLPPPQPISSARGVKMEIFVKLATMAAFPHMRHLGGLVGEETSFVRLSLFGLALAALGGFLALKIINQRQLASAK</sequence>
<dbReference type="Pfam" id="PF08356">
    <property type="entry name" value="EF_assoc_2"/>
    <property type="match status" value="1"/>
</dbReference>
<dbReference type="GO" id="GO:0003924">
    <property type="term" value="F:GTPase activity"/>
    <property type="evidence" value="ECO:0007669"/>
    <property type="project" value="InterPro"/>
</dbReference>
<keyword evidence="8 14" id="KW-0378">Hydrolase</keyword>
<evidence type="ECO:0000259" key="16">
    <source>
        <dbReference type="PROSITE" id="PS50222"/>
    </source>
</evidence>
<proteinExistence type="inferred from homology"/>
<comment type="function">
    <text evidence="14">Mitochondrial GTPase involved in mitochondrial trafficking. Probably involved in control of anterograde transport of mitochondria and their subcellular distribution.</text>
</comment>
<evidence type="ECO:0000256" key="9">
    <source>
        <dbReference type="ARBA" id="ARBA00022837"/>
    </source>
</evidence>
<dbReference type="InterPro" id="IPR013567">
    <property type="entry name" value="EF_hand_assoc_2"/>
</dbReference>
<dbReference type="PANTHER" id="PTHR24072">
    <property type="entry name" value="RHO FAMILY GTPASE"/>
    <property type="match status" value="1"/>
</dbReference>
<dbReference type="InterPro" id="IPR003578">
    <property type="entry name" value="Small_GTPase_Rho"/>
</dbReference>
<keyword evidence="9 14" id="KW-0106">Calcium</keyword>
<evidence type="ECO:0000256" key="4">
    <source>
        <dbReference type="ARBA" id="ARBA00022723"/>
    </source>
</evidence>
<keyword evidence="3 15" id="KW-0812">Transmembrane</keyword>
<reference evidence="18 19" key="1">
    <citation type="journal article" date="2018" name="Nat. Ecol. Evol.">
        <title>Genomic signatures of mitonuclear coevolution across populations of Tigriopus californicus.</title>
        <authorList>
            <person name="Barreto F.S."/>
            <person name="Watson E.T."/>
            <person name="Lima T.G."/>
            <person name="Willett C.S."/>
            <person name="Edmands S."/>
            <person name="Li W."/>
            <person name="Burton R.S."/>
        </authorList>
    </citation>
    <scope>NUCLEOTIDE SEQUENCE [LARGE SCALE GENOMIC DNA]</scope>
    <source>
        <strain evidence="18 19">San Diego</strain>
    </source>
</reference>
<dbReference type="InterPro" id="IPR013566">
    <property type="entry name" value="EF_hand_assoc_1"/>
</dbReference>
<feature type="domain" description="Miro" evidence="17">
    <location>
        <begin position="6"/>
        <end position="172"/>
    </location>
</feature>
<dbReference type="GO" id="GO:0005741">
    <property type="term" value="C:mitochondrial outer membrane"/>
    <property type="evidence" value="ECO:0007669"/>
    <property type="project" value="UniProtKB-SubCell"/>
</dbReference>
<evidence type="ECO:0000256" key="8">
    <source>
        <dbReference type="ARBA" id="ARBA00022801"/>
    </source>
</evidence>